<organism evidence="2 3">
    <name type="scientific">Rheinheimera muenzenbergensis</name>
    <dbReference type="NCBI Taxonomy" id="1193628"/>
    <lineage>
        <taxon>Bacteria</taxon>
        <taxon>Pseudomonadati</taxon>
        <taxon>Pseudomonadota</taxon>
        <taxon>Gammaproteobacteria</taxon>
        <taxon>Chromatiales</taxon>
        <taxon>Chromatiaceae</taxon>
        <taxon>Rheinheimera</taxon>
    </lineage>
</organism>
<dbReference type="InterPro" id="IPR025375">
    <property type="entry name" value="DUF4365"/>
</dbReference>
<keyword evidence="3" id="KW-1185">Reference proteome</keyword>
<comment type="caution">
    <text evidence="2">The sequence shown here is derived from an EMBL/GenBank/DDBJ whole genome shotgun (WGS) entry which is preliminary data.</text>
</comment>
<dbReference type="Gene3D" id="1.25.40.10">
    <property type="entry name" value="Tetratricopeptide repeat domain"/>
    <property type="match status" value="1"/>
</dbReference>
<dbReference type="InterPro" id="IPR011990">
    <property type="entry name" value="TPR-like_helical_dom_sf"/>
</dbReference>
<evidence type="ECO:0000313" key="2">
    <source>
        <dbReference type="EMBL" id="MEH8018018.1"/>
    </source>
</evidence>
<accession>A0ABU8C7W1</accession>
<feature type="domain" description="DUF4365" evidence="1">
    <location>
        <begin position="29"/>
        <end position="149"/>
    </location>
</feature>
<name>A0ABU8C7W1_9GAMM</name>
<protein>
    <submittedName>
        <fullName evidence="2">DUF4365 domain-containing protein</fullName>
    </submittedName>
</protein>
<dbReference type="Pfam" id="PF14280">
    <property type="entry name" value="DUF4365"/>
    <property type="match status" value="1"/>
</dbReference>
<gene>
    <name evidence="2" type="ORF">MN202_12290</name>
</gene>
<dbReference type="EMBL" id="JALAAR010000010">
    <property type="protein sequence ID" value="MEH8018018.1"/>
    <property type="molecule type" value="Genomic_DNA"/>
</dbReference>
<evidence type="ECO:0000259" key="1">
    <source>
        <dbReference type="Pfam" id="PF14280"/>
    </source>
</evidence>
<sequence>MNQLPIESSGQEIGRLAGRALTSQMPISWIETSTSGDTDYGIDYMMQIKKSSGEVSFNFFLQLKGTMSPSYSADNQFITIDIQLSTIMYYRGIETAVVLAVVDLKDHGGVWHQCPIYYLILEDDFFSGVEGKESQKTTSVRVPTSNLVTNTLDLLGYFQNRFSEQLAVSGLKKQLSDINIPVAPAVSIITRGLEQKPIYLDSMANPIDAPWVHSPEGSNAAALERCWNLLSSNKILLAERALTTILQRLTNLSDNERAEYHLQMARLLSYKGNKEESRAHALQANQACERPRYKLTYLESLFNSEDEPTPELLKDISDHLDTKTYHSCFLKTKCMAMLGHVDEALALLDLHYPDRIAGRLVILCLGERLADANVLLEQVDQLKFSDMHDEYVFHVVAARRLYFAHFAEDKRDILSVPAHGLVTYNVSDMTRAMKHIDRAWSLARELPHLTNIDQLIDVSIPVSAYFDRLSMLANYIEPFYQERSADQTLARSYSQVLWQQQRFADLIPVIEQITEPDGFDLYMFITAIYMTGRKRDALELLMRHEGKLFEEDNRWSIPALAMGVQWASELLEHKVSQRYSGLLKTSEQGRACLAILECEKRCQDSPERKKEHLMHLHDVYNNTGQPLSIALSLLGFLDPQDEGSARIIIALSDRALSHSELSPEHYRVRAHSFLTTKDWSQAEEIANRKLDNGDNDIGWSLILAACLKAQGRLGESLSVLKKDREFVQLSIPALQFYIELSMTLGLLEDVISEIKTLYAQVTTRQMKVEVLSRLLMVYVQSERYLEDAIFALAEYGQLVDQNDVREEGSFLMVSLTIGRGREDTEEAIAAFQARLQAYTEKFPESPILWKEKVEINTTPEELLKQFQRISGTTDDHVKQSEINTQAIRNGSLPAPFIMRSRLMLGLRDMFALWHAAQTSPPENSEFRIKHALQVPWEMFEHETLHGARFLFDETALLALSEIGALGDVLNATDRCYLLQSTFNAIRDAHTGWAGSMSAAKAGNILTALHAVLPKITLIEPTDELSNGVAFDLYADAVRQTTAMLISDDKYLVSCASHLHGPVITGNSINVIEYLYQKGRIDSAQQAQFVGMFSQLPAIGQVNLRIDYVATIQVHSLPQLLYADFKATPFGYLFENIISAKRDSNEIVFTVLKILQAAQLQRPTHPKVILDLLVATQRYHQLRTVPELAAAWFVYQCINTPASSSVLFIRDDNKGAIWIAYSAIMNELAKSTVPDRELLAQVIQCVRTFRAETRARVSAAVESCIAYDSKLLQLMRSLTAEFELCLRLLQTQEHVI</sequence>
<dbReference type="Proteomes" id="UP001375382">
    <property type="component" value="Unassembled WGS sequence"/>
</dbReference>
<reference evidence="2 3" key="1">
    <citation type="journal article" date="2023" name="Ecotoxicol. Environ. Saf.">
        <title>Mercury remediation potential of mercury-resistant strain Rheinheimera metallidurans sp. nov. isolated from a municipal waste dumping site.</title>
        <authorList>
            <person name="Yadav V."/>
            <person name="Manjhi A."/>
            <person name="Vadakedath N."/>
        </authorList>
    </citation>
    <scope>NUCLEOTIDE SEQUENCE [LARGE SCALE GENOMIC DNA]</scope>
    <source>
        <strain evidence="2 3">E-49</strain>
    </source>
</reference>
<evidence type="ECO:0000313" key="3">
    <source>
        <dbReference type="Proteomes" id="UP001375382"/>
    </source>
</evidence>
<dbReference type="SUPFAM" id="SSF48452">
    <property type="entry name" value="TPR-like"/>
    <property type="match status" value="1"/>
</dbReference>
<proteinExistence type="predicted"/>
<dbReference type="RefSeq" id="WP_335736427.1">
    <property type="nucleotide sequence ID" value="NZ_JALAAR010000010.1"/>
</dbReference>